<comment type="subcellular location">
    <subcellularLocation>
        <location evidence="1">Cytoplasm</location>
        <location evidence="1">Myofibril</location>
    </subcellularLocation>
</comment>
<feature type="region of interest" description="Disordered" evidence="6">
    <location>
        <begin position="2825"/>
        <end position="3020"/>
    </location>
</feature>
<dbReference type="InParanoid" id="A0A2J7RBD0"/>
<protein>
    <recommendedName>
        <fullName evidence="7">Ig-like domain-containing protein</fullName>
    </recommendedName>
</protein>
<gene>
    <name evidence="8" type="ORF">B7P43_G14606</name>
</gene>
<dbReference type="SMART" id="SM00409">
    <property type="entry name" value="IG"/>
    <property type="match status" value="9"/>
</dbReference>
<feature type="region of interest" description="Disordered" evidence="6">
    <location>
        <begin position="2245"/>
        <end position="2308"/>
    </location>
</feature>
<feature type="compositionally biased region" description="Basic and acidic residues" evidence="6">
    <location>
        <begin position="2542"/>
        <end position="2555"/>
    </location>
</feature>
<feature type="domain" description="Ig-like" evidence="7">
    <location>
        <begin position="1"/>
        <end position="61"/>
    </location>
</feature>
<organism evidence="8 9">
    <name type="scientific">Cryptotermes secundus</name>
    <dbReference type="NCBI Taxonomy" id="105785"/>
    <lineage>
        <taxon>Eukaryota</taxon>
        <taxon>Metazoa</taxon>
        <taxon>Ecdysozoa</taxon>
        <taxon>Arthropoda</taxon>
        <taxon>Hexapoda</taxon>
        <taxon>Insecta</taxon>
        <taxon>Pterygota</taxon>
        <taxon>Neoptera</taxon>
        <taxon>Polyneoptera</taxon>
        <taxon>Dictyoptera</taxon>
        <taxon>Blattodea</taxon>
        <taxon>Blattoidea</taxon>
        <taxon>Termitoidae</taxon>
        <taxon>Kalotermitidae</taxon>
        <taxon>Cryptotermitinae</taxon>
        <taxon>Cryptotermes</taxon>
    </lineage>
</organism>
<feature type="region of interest" description="Disordered" evidence="6">
    <location>
        <begin position="1200"/>
        <end position="1248"/>
    </location>
</feature>
<feature type="domain" description="Ig-like" evidence="7">
    <location>
        <begin position="397"/>
        <end position="475"/>
    </location>
</feature>
<sequence>MPEVTWYKDCIAIQNNPDYQTTFDQGICTLTIEETFTEDSAKFICKAVNAAGTAETNATLSVKEPEAEEQLSPPVFTKRLESSISREGSTFQMECKVEGNPLPTVQWFKNDVCIDNSPDYVITYNNGEAVLRLEEVFLEDQAEYCCKAANQLGTDLCSAKLTVEPLEPTEAPSFVTPLSNVMARAGQKIKLECEVTGLPTPELNWSHNGKLMQETHDIKMQYDDNKATLVVNEAFPKDAGVYVVSAKNIAGEATSSCNVSVKGRLPTETSDSEVASDMEPIKPAIQLPLKDISVFEGKRVRLDCIIIGQPEPEVIWYHNDRPVKESTDFKLLFQGDRCSLIIQEAYLEDAGEYKVVAINSGGEASSKCSLSVKSMGDTDTATRAQLVEVVEPVGMPPKFIKLLTDILAPEGERVTFESCMNGDPKPDIKWYLNNEEIHDSEKIQLNHDEEGNVSLTILEVSPDNKGVYTVKACNSCGEAKCFANLIVKTISSPEIKHKVMETQEKPIAPAFQELFADRAVNENDTTKFECVITGKPVPKVEWYFNEEIVSGKNFLVSSSGDRHALAIFQTSPDHTGKIACVAENEAGKATCVARLSVKTKSPVEVSTTPHESSIMTEHQESSLFTVKRSVIVQSSSSEVTASASTINMEPNVQVHSYSSQSEEKFEKIGDKPPLQVQSQQTQELHQQNQDNPVIHEQTVIKVVNGVEGYQETVTTTSSTPVSSPKPTRKSVAPRFISPLNGKIVDQGTDVILDAIVDGYPQPTVIWHKNGQELSPKDGSVIISWECNHARLELRNVTVKDAGRYTCRAANSVGSATNTADVVVKKTIFPPVFGRRLQASMAKVGERVTMTVEVTGTPDPVVIWYKDNQQILGAVPGGPFRTKIQGNSYSLIIEKAAPSHSGKYAVKAENAGGEAQCIADFIVLEPEPQEGMQTEQDLQMRTHVIFKDIKEERIQQSDLRHQTTSSKVTTELVQPEITKPSTAETGTSPIPLSPHRTSPSIGKPITTESTTVTESMKTEKLFSIKMERTPSPAFQKFTEETHTTKEVQIPVHVVKKPESTATIIESEKKEIQIPVEIEKKPESVPPVSETKEIATLIEEVHKSEKEELVRIKDTKITEEQFLEQEIPHTLRKEQEIENVLEETGVESGSISKKSALDFFVSKLSEKESEVSKEKVKEPEVIPLKTSVKQNISQFEELHVKESDQQYLPKDSGSHPVPVVHEKTDTEENKTKHFSPNFDDLPRESSAVFSKTEKEHSSFIQSENHKVSPHIPQPMKFNTFPLQSSTSSQHRTEHSSFEKHVIQHHSSFSLDGFNLHPEPPPEIGYIPKTEVPAKIRLDMSSRVKKLEESHRVLSPVEIPSGAVRIFPAPVRSEAPAAEKCEPLPKPEIQSRPFRETQETVSMPGEEKEIEEMLVKKKIVEEISVQKKVHLPGSRDWTYKQPTSAVEPVLEEQAPFIPKPWSPHPVPEPILQSQTSAEIPSHAQDSPHLPVAVIRPPWRTETTQTQVPMSKTEQQTLETVRPVSPRPSAEALSMERLWASRRTPEPEVVGLPVLPIKGVEMPKPLLPESTEKFVSSSITKSSVQETDIRRAVSPRPSAEGIAMEKLWTPHKTAEPEPVIARPVSTGQQQFEKAMSPKPSMEGLAMDKIWAHKHPDSALRKAWPPPQPEEEKPVIPWAVTGNIEKTWPPADPVPDVNQEVDSKSHKEIKVQQEETKKVQLRPQTPKVQQSVKEVEISKVTTENYKKETEESKSSILHVQPTPTSAAPVVQHYIAEARVVHSSAVVESEVQSTTTTSEHLEIKSEHMENTKTISSILPIPVPKEPSPPVVEEKMLRPSEAKRVWPPGPKDEYELKAPPVLKDVLPRKETLPKPKPVEEMIIEPFLEPGPPPEIGFAPAPPIERRQSLVETIEQDLKKDLEKEPSRHIVGAVRTIPSPAQKQKCAPPPLPPKEKSVPPPLPPKEKLSEIKPVPLPKKETKKPVVKEKPFERFPDLEPFPFRPDEPAPKPAKCPPPPKPSKFIKGEFVSSDYESDIESIHIPSKWRPYESDTEEILGYRKVVPPTLKQPKRPKSAEPDPLPPSKFDQPPQFVGPPRPTVNKVQANRKEIKELKTEISKVTSKVETKTEKIKKYHHHHHHHVSEPKKKHSPPTLKPGSPPIFVQPDAAPTQNGEVKPATDQKKGEPVSPPKTKPDSPKFKAKTTQSEFPESGYMADTDEPRHLEQTTHKYSHFKHEESKMTFEHTTVVSDIVSEQSTQTVQQQQQKIEKSLPTKPHPPSKFHQRHSDHKSEKKTVVPSATAHSEPKKELLTSAAATGSTDTTTQVYKEELVSNLDLFPFRAESPQPRVKHVIGPPPPSPSKFLKGEFRESDYESDYDGKIPAKWRPYDSDVDEPSYKPVKPVLTPSGRRIPSQASTEVRTPTPPTEFDNPPQFGGPPRPKFEPIEKQSPPVKLEVRIPDKPQKVFKPTPVTPKPPSPVELIVATPAIKELDVILQPGTPPELNYAPPPPRIVPCQNATQMETSKVMKFAESTQHSHRVVSVQQTTRVIKFGDNEKKIAPEPKLEPFPFKPEPERQRRRSGPPPTTPKKFMPGEFRESDYESDYEGARIKPKWTPGNSDTDEPQYRKVRPPPVTRSTSVPAKPTDSVPTPMEFDTEPVVLPSPVKVTVQPKTKSVKLESEQKRLKRVEEMRNRFSESTYSSLQKKMTAATKSHASVGDSQQILLQPGEPPEFGFVPASTSYVASKHVSEMTDTFKSKAQQFVDDIMTDVKSTKESSHVEKPKGLTLSDENDPQAYREESRLAEYGTKHIDPDTGLIYFKYDFGYEFGIVLPGEGDKKPKHAQIEKKRDDDIEVPIIHETSGSEKKKGPQPIADSGKVPQFRPKKFSHLKTVKWEPVSESEMSEAEGDSIHHHKKRYSLPQSQSGGFQKAPHIFIPHSSRWDQASPSPLSLSPSLPSLSPHYSGQGPHGAASGVDSAASPGGSWQGLSPNRGPRSQGRGSTPTPPSTPSTPGSTHGSAGNLPQPRKPPTFITPLRDIAVVSGQNARFECIVQAEPPPNILWSKNGRIIENSQNYQIQYRNGVCRLTIPQAFPEDAGSYTCTATNMLGTIGTTGSLQVPGERRSVRI</sequence>
<dbReference type="InterPro" id="IPR013783">
    <property type="entry name" value="Ig-like_fold"/>
</dbReference>
<feature type="compositionally biased region" description="Low complexity" evidence="6">
    <location>
        <begin position="713"/>
        <end position="725"/>
    </location>
</feature>
<feature type="compositionally biased region" description="Basic and acidic residues" evidence="6">
    <location>
        <begin position="1825"/>
        <end position="1847"/>
    </location>
</feature>
<feature type="region of interest" description="Disordered" evidence="6">
    <location>
        <begin position="2760"/>
        <end position="2784"/>
    </location>
</feature>
<dbReference type="FunFam" id="2.60.40.10:FF:000425">
    <property type="entry name" value="Myosin light chain kinase"/>
    <property type="match status" value="2"/>
</dbReference>
<feature type="domain" description="Ig-like" evidence="7">
    <location>
        <begin position="733"/>
        <end position="822"/>
    </location>
</feature>
<feature type="compositionally biased region" description="Polar residues" evidence="6">
    <location>
        <begin position="978"/>
        <end position="1014"/>
    </location>
</feature>
<dbReference type="PANTHER" id="PTHR13817:SF164">
    <property type="entry name" value="ZORMIN, ISOFORM J"/>
    <property type="match status" value="1"/>
</dbReference>
<feature type="compositionally biased region" description="Basic and acidic residues" evidence="6">
    <location>
        <begin position="1696"/>
        <end position="1713"/>
    </location>
</feature>
<evidence type="ECO:0000256" key="6">
    <source>
        <dbReference type="SAM" id="MobiDB-lite"/>
    </source>
</evidence>
<reference evidence="8 9" key="1">
    <citation type="submission" date="2017-12" db="EMBL/GenBank/DDBJ databases">
        <title>Hemimetabolous genomes reveal molecular basis of termite eusociality.</title>
        <authorList>
            <person name="Harrison M.C."/>
            <person name="Jongepier E."/>
            <person name="Robertson H.M."/>
            <person name="Arning N."/>
            <person name="Bitard-Feildel T."/>
            <person name="Chao H."/>
            <person name="Childers C.P."/>
            <person name="Dinh H."/>
            <person name="Doddapaneni H."/>
            <person name="Dugan S."/>
            <person name="Gowin J."/>
            <person name="Greiner C."/>
            <person name="Han Y."/>
            <person name="Hu H."/>
            <person name="Hughes D.S.T."/>
            <person name="Huylmans A.-K."/>
            <person name="Kemena C."/>
            <person name="Kremer L.P.M."/>
            <person name="Lee S.L."/>
            <person name="Lopez-Ezquerra A."/>
            <person name="Mallet L."/>
            <person name="Monroy-Kuhn J.M."/>
            <person name="Moser A."/>
            <person name="Murali S.C."/>
            <person name="Muzny D.M."/>
            <person name="Otani S."/>
            <person name="Piulachs M.-D."/>
            <person name="Poelchau M."/>
            <person name="Qu J."/>
            <person name="Schaub F."/>
            <person name="Wada-Katsumata A."/>
            <person name="Worley K.C."/>
            <person name="Xie Q."/>
            <person name="Ylla G."/>
            <person name="Poulsen M."/>
            <person name="Gibbs R.A."/>
            <person name="Schal C."/>
            <person name="Richards S."/>
            <person name="Belles X."/>
            <person name="Korb J."/>
            <person name="Bornberg-Bauer E."/>
        </authorList>
    </citation>
    <scope>NUCLEOTIDE SEQUENCE [LARGE SCALE GENOMIC DNA]</scope>
    <source>
        <tissue evidence="8">Whole body</tissue>
    </source>
</reference>
<feature type="region of interest" description="Disordered" evidence="6">
    <location>
        <begin position="1800"/>
        <end position="1847"/>
    </location>
</feature>
<dbReference type="InterPro" id="IPR003599">
    <property type="entry name" value="Ig_sub"/>
</dbReference>
<dbReference type="SMART" id="SM00408">
    <property type="entry name" value="IGc2"/>
    <property type="match status" value="8"/>
</dbReference>
<feature type="region of interest" description="Disordered" evidence="6">
    <location>
        <begin position="1567"/>
        <end position="1635"/>
    </location>
</feature>
<feature type="compositionally biased region" description="Basic residues" evidence="6">
    <location>
        <begin position="2124"/>
        <end position="2142"/>
    </location>
</feature>
<dbReference type="InterPro" id="IPR007110">
    <property type="entry name" value="Ig-like_dom"/>
</dbReference>
<feature type="compositionally biased region" description="Basic residues" evidence="6">
    <location>
        <begin position="2269"/>
        <end position="2279"/>
    </location>
</feature>
<feature type="compositionally biased region" description="Basic and acidic residues" evidence="6">
    <location>
        <begin position="2361"/>
        <end position="2380"/>
    </location>
</feature>
<feature type="compositionally biased region" description="Polar residues" evidence="6">
    <location>
        <begin position="1497"/>
        <end position="1515"/>
    </location>
</feature>
<feature type="compositionally biased region" description="Pro residues" evidence="6">
    <location>
        <begin position="1939"/>
        <end position="1955"/>
    </location>
</feature>
<evidence type="ECO:0000256" key="2">
    <source>
        <dbReference type="ARBA" id="ARBA00006692"/>
    </source>
</evidence>
<dbReference type="FunFam" id="2.60.40.10:FF:000849">
    <property type="entry name" value="Uncharacterized protein, isoform F"/>
    <property type="match status" value="1"/>
</dbReference>
<feature type="compositionally biased region" description="Basic and acidic residues" evidence="6">
    <location>
        <begin position="2825"/>
        <end position="2840"/>
    </location>
</feature>
<feature type="compositionally biased region" description="Pro residues" evidence="6">
    <location>
        <begin position="2001"/>
        <end position="2012"/>
    </location>
</feature>
<feature type="compositionally biased region" description="Pro residues" evidence="6">
    <location>
        <begin position="1814"/>
        <end position="1823"/>
    </location>
</feature>
<evidence type="ECO:0000313" key="9">
    <source>
        <dbReference type="Proteomes" id="UP000235965"/>
    </source>
</evidence>
<accession>A0A2J7RBD0</accession>
<dbReference type="FunFam" id="2.60.40.10:FF:000632">
    <property type="entry name" value="Uncharacterized protein, isoform B"/>
    <property type="match status" value="1"/>
</dbReference>
<feature type="compositionally biased region" description="Basic and acidic residues" evidence="6">
    <location>
        <begin position="2445"/>
        <end position="2454"/>
    </location>
</feature>
<dbReference type="InterPro" id="IPR050964">
    <property type="entry name" value="Striated_Muscle_Regulatory"/>
</dbReference>
<feature type="region of interest" description="Disordered" evidence="6">
    <location>
        <begin position="1459"/>
        <end position="1527"/>
    </location>
</feature>
<feature type="region of interest" description="Disordered" evidence="6">
    <location>
        <begin position="1911"/>
        <end position="2017"/>
    </location>
</feature>
<feature type="domain" description="Ig-like" evidence="7">
    <location>
        <begin position="283"/>
        <end position="371"/>
    </location>
</feature>
<feature type="region of interest" description="Disordered" evidence="6">
    <location>
        <begin position="955"/>
        <end position="1014"/>
    </location>
</feature>
<dbReference type="STRING" id="105785.A0A2J7RBD0"/>
<dbReference type="PANTHER" id="PTHR13817">
    <property type="entry name" value="TITIN"/>
    <property type="match status" value="1"/>
</dbReference>
<dbReference type="GO" id="GO:0031430">
    <property type="term" value="C:M band"/>
    <property type="evidence" value="ECO:0007669"/>
    <property type="project" value="UniProtKB-ARBA"/>
</dbReference>
<feature type="region of interest" description="Disordered" evidence="6">
    <location>
        <begin position="2542"/>
        <end position="2649"/>
    </location>
</feature>
<dbReference type="SUPFAM" id="SSF48726">
    <property type="entry name" value="Immunoglobulin"/>
    <property type="match status" value="9"/>
</dbReference>
<feature type="compositionally biased region" description="Low complexity" evidence="6">
    <location>
        <begin position="2245"/>
        <end position="2257"/>
    </location>
</feature>
<feature type="compositionally biased region" description="Polar residues" evidence="6">
    <location>
        <begin position="1569"/>
        <end position="1582"/>
    </location>
</feature>
<feature type="compositionally biased region" description="Polar residues" evidence="6">
    <location>
        <begin position="961"/>
        <end position="971"/>
    </location>
</feature>
<name>A0A2J7RBD0_9NEOP</name>
<feature type="domain" description="Ig-like" evidence="7">
    <location>
        <begin position="73"/>
        <end position="162"/>
    </location>
</feature>
<feature type="compositionally biased region" description="Basic and acidic residues" evidence="6">
    <location>
        <begin position="1969"/>
        <end position="1988"/>
    </location>
</feature>
<feature type="compositionally biased region" description="Basic and acidic residues" evidence="6">
    <location>
        <begin position="1218"/>
        <end position="1229"/>
    </location>
</feature>
<dbReference type="GO" id="GO:0060298">
    <property type="term" value="P:positive regulation of sarcomere organization"/>
    <property type="evidence" value="ECO:0007669"/>
    <property type="project" value="UniProtKB-ARBA"/>
</dbReference>
<evidence type="ECO:0000313" key="8">
    <source>
        <dbReference type="EMBL" id="PNF38130.1"/>
    </source>
</evidence>
<evidence type="ECO:0000259" key="7">
    <source>
        <dbReference type="PROSITE" id="PS50835"/>
    </source>
</evidence>
<feature type="region of interest" description="Disordered" evidence="6">
    <location>
        <begin position="1679"/>
        <end position="1726"/>
    </location>
</feature>
<evidence type="ECO:0000256" key="3">
    <source>
        <dbReference type="ARBA" id="ARBA00022490"/>
    </source>
</evidence>
<feature type="domain" description="Ig-like" evidence="7">
    <location>
        <begin position="172"/>
        <end position="260"/>
    </location>
</feature>
<evidence type="ECO:0000256" key="1">
    <source>
        <dbReference type="ARBA" id="ARBA00004657"/>
    </source>
</evidence>
<dbReference type="GO" id="GO:0045989">
    <property type="term" value="P:positive regulation of striated muscle contraction"/>
    <property type="evidence" value="ECO:0007669"/>
    <property type="project" value="UniProtKB-ARBA"/>
</dbReference>
<dbReference type="FunFam" id="2.60.40.10:FF:000080">
    <property type="entry name" value="Myosin light chain kinase, smooth muscle"/>
    <property type="match status" value="1"/>
</dbReference>
<keyword evidence="3" id="KW-0963">Cytoplasm</keyword>
<evidence type="ECO:0000256" key="4">
    <source>
        <dbReference type="ARBA" id="ARBA00022737"/>
    </source>
</evidence>
<dbReference type="InterPro" id="IPR003598">
    <property type="entry name" value="Ig_sub2"/>
</dbReference>
<dbReference type="GO" id="GO:0045214">
    <property type="term" value="P:sarcomere organization"/>
    <property type="evidence" value="ECO:0007669"/>
    <property type="project" value="UniProtKB-ARBA"/>
</dbReference>
<evidence type="ECO:0000256" key="5">
    <source>
        <dbReference type="ARBA" id="ARBA00023319"/>
    </source>
</evidence>
<comment type="caution">
    <text evidence="8">The sequence shown here is derived from an EMBL/GenBank/DDBJ whole genome shotgun (WGS) entry which is preliminary data.</text>
</comment>
<feature type="region of interest" description="Disordered" evidence="6">
    <location>
        <begin position="2701"/>
        <end position="2720"/>
    </location>
</feature>
<feature type="domain" description="Ig-like" evidence="7">
    <location>
        <begin position="509"/>
        <end position="596"/>
    </location>
</feature>
<dbReference type="PROSITE" id="PS50835">
    <property type="entry name" value="IG_LIKE"/>
    <property type="match status" value="9"/>
</dbReference>
<feature type="compositionally biased region" description="Basic and acidic residues" evidence="6">
    <location>
        <begin position="2761"/>
        <end position="2773"/>
    </location>
</feature>
<feature type="compositionally biased region" description="Polar residues" evidence="6">
    <location>
        <begin position="2701"/>
        <end position="2714"/>
    </location>
</feature>
<feature type="region of interest" description="Disordered" evidence="6">
    <location>
        <begin position="2361"/>
        <end position="2469"/>
    </location>
</feature>
<keyword evidence="9" id="KW-1185">Reference proteome</keyword>
<dbReference type="Pfam" id="PF07679">
    <property type="entry name" value="I-set"/>
    <property type="match status" value="9"/>
</dbReference>
<keyword evidence="4" id="KW-0677">Repeat</keyword>
<dbReference type="EMBL" id="NEVH01005908">
    <property type="protein sequence ID" value="PNF38130.1"/>
    <property type="molecule type" value="Genomic_DNA"/>
</dbReference>
<keyword evidence="5" id="KW-0393">Immunoglobulin domain</keyword>
<dbReference type="FunFam" id="2.60.40.10:FF:000107">
    <property type="entry name" value="Myosin, light chain kinase a"/>
    <property type="match status" value="3"/>
</dbReference>
<dbReference type="GO" id="GO:0040017">
    <property type="term" value="P:positive regulation of locomotion"/>
    <property type="evidence" value="ECO:0007669"/>
    <property type="project" value="UniProtKB-ARBA"/>
</dbReference>
<feature type="compositionally biased region" description="Polar residues" evidence="6">
    <location>
        <begin position="1717"/>
        <end position="1726"/>
    </location>
</feature>
<dbReference type="Proteomes" id="UP000235965">
    <property type="component" value="Unassembled WGS sequence"/>
</dbReference>
<dbReference type="InterPro" id="IPR036179">
    <property type="entry name" value="Ig-like_dom_sf"/>
</dbReference>
<dbReference type="OrthoDB" id="2152335at2759"/>
<comment type="similarity">
    <text evidence="2">Belongs to the protein kinase superfamily. CAMK Ser/Thr protein kinase family.</text>
</comment>
<feature type="compositionally biased region" description="Basic residues" evidence="6">
    <location>
        <begin position="2872"/>
        <end position="2881"/>
    </location>
</feature>
<feature type="compositionally biased region" description="Low complexity" evidence="6">
    <location>
        <begin position="2935"/>
        <end position="2950"/>
    </location>
</feature>
<feature type="compositionally biased region" description="Low complexity" evidence="6">
    <location>
        <begin position="2999"/>
        <end position="3009"/>
    </location>
</feature>
<dbReference type="InterPro" id="IPR013098">
    <property type="entry name" value="Ig_I-set"/>
</dbReference>
<dbReference type="Gene3D" id="2.60.40.10">
    <property type="entry name" value="Immunoglobulins"/>
    <property type="match status" value="9"/>
</dbReference>
<feature type="compositionally biased region" description="Basic and acidic residues" evidence="6">
    <location>
        <begin position="2098"/>
        <end position="2123"/>
    </location>
</feature>
<feature type="domain" description="Ig-like" evidence="7">
    <location>
        <begin position="3017"/>
        <end position="3108"/>
    </location>
</feature>
<feature type="domain" description="Ig-like" evidence="7">
    <location>
        <begin position="829"/>
        <end position="918"/>
    </location>
</feature>
<feature type="region of interest" description="Disordered" evidence="6">
    <location>
        <begin position="713"/>
        <end position="732"/>
    </location>
</feature>
<dbReference type="FunFam" id="2.60.40.10:FF:000519">
    <property type="entry name" value="Muscle M-line assembly protein unc-89"/>
    <property type="match status" value="1"/>
</dbReference>
<proteinExistence type="inferred from homology"/>
<feature type="region of interest" description="Disordered" evidence="6">
    <location>
        <begin position="2052"/>
        <end position="2208"/>
    </location>
</feature>
<feature type="compositionally biased region" description="Basic and acidic residues" evidence="6">
    <location>
        <begin position="1911"/>
        <end position="1920"/>
    </location>
</feature>